<keyword evidence="1" id="KW-1133">Transmembrane helix</keyword>
<keyword evidence="3" id="KW-1185">Reference proteome</keyword>
<dbReference type="Proteomes" id="UP001374803">
    <property type="component" value="Chromosome"/>
</dbReference>
<accession>A0ABZ2LIA3</accession>
<organism evidence="2 3">
    <name type="scientific">Pendulispora rubella</name>
    <dbReference type="NCBI Taxonomy" id="2741070"/>
    <lineage>
        <taxon>Bacteria</taxon>
        <taxon>Pseudomonadati</taxon>
        <taxon>Myxococcota</taxon>
        <taxon>Myxococcia</taxon>
        <taxon>Myxococcales</taxon>
        <taxon>Sorangiineae</taxon>
        <taxon>Pendulisporaceae</taxon>
        <taxon>Pendulispora</taxon>
    </lineage>
</organism>
<dbReference type="EMBL" id="CP089983">
    <property type="protein sequence ID" value="WXB08891.1"/>
    <property type="molecule type" value="Genomic_DNA"/>
</dbReference>
<proteinExistence type="predicted"/>
<evidence type="ECO:0008006" key="4">
    <source>
        <dbReference type="Google" id="ProtNLM"/>
    </source>
</evidence>
<sequence>MSPAGNEHPSAVQLEAYAVGHETSATRAHVEGCASCARYVDEIRHNAQAFAQDDVAAARFVGAVRAKQEAARDERSRRWRAGAWKMGAAVAFAAGTFLFLQFGPLSTPGHVVPSEGPVRFKGGTQVTVIVEHAGLQSRQPGPLELEPGDRIRLEIALDHDERVAAGVLSNAGEWADLQAPTVLKAGTHYSEQSIQFDQEVPTGVILVGPAEAIEQARKNRDFPDSVVSIRLRAHAP</sequence>
<evidence type="ECO:0000256" key="1">
    <source>
        <dbReference type="SAM" id="Phobius"/>
    </source>
</evidence>
<feature type="transmembrane region" description="Helical" evidence="1">
    <location>
        <begin position="82"/>
        <end position="102"/>
    </location>
</feature>
<keyword evidence="1" id="KW-0472">Membrane</keyword>
<reference evidence="2" key="1">
    <citation type="submission" date="2021-12" db="EMBL/GenBank/DDBJ databases">
        <title>Discovery of the Pendulisporaceae a myxobacterial family with distinct sporulation behavior and unique specialized metabolism.</title>
        <authorList>
            <person name="Garcia R."/>
            <person name="Popoff A."/>
            <person name="Bader C.D."/>
            <person name="Loehr J."/>
            <person name="Walesch S."/>
            <person name="Walt C."/>
            <person name="Boldt J."/>
            <person name="Bunk B."/>
            <person name="Haeckl F.J.F.P.J."/>
            <person name="Gunesch A.P."/>
            <person name="Birkelbach J."/>
            <person name="Nuebel U."/>
            <person name="Pietschmann T."/>
            <person name="Bach T."/>
            <person name="Mueller R."/>
        </authorList>
    </citation>
    <scope>NUCLEOTIDE SEQUENCE</scope>
    <source>
        <strain evidence="2">MSr11367</strain>
    </source>
</reference>
<keyword evidence="1" id="KW-0812">Transmembrane</keyword>
<gene>
    <name evidence="2" type="ORF">LVJ94_16840</name>
</gene>
<name>A0ABZ2LIA3_9BACT</name>
<evidence type="ECO:0000313" key="2">
    <source>
        <dbReference type="EMBL" id="WXB08891.1"/>
    </source>
</evidence>
<protein>
    <recommendedName>
        <fullName evidence="4">DUF4115 domain-containing protein</fullName>
    </recommendedName>
</protein>
<dbReference type="RefSeq" id="WP_394838565.1">
    <property type="nucleotide sequence ID" value="NZ_CP089929.1"/>
</dbReference>
<evidence type="ECO:0000313" key="3">
    <source>
        <dbReference type="Proteomes" id="UP001374803"/>
    </source>
</evidence>